<gene>
    <name evidence="1" type="ORF">ACFL6M_08100</name>
</gene>
<dbReference type="InterPro" id="IPR008651">
    <property type="entry name" value="Uncharacterised_HicB"/>
</dbReference>
<organism evidence="1 2">
    <name type="scientific">Eiseniibacteriota bacterium</name>
    <dbReference type="NCBI Taxonomy" id="2212470"/>
    <lineage>
        <taxon>Bacteria</taxon>
        <taxon>Candidatus Eiseniibacteriota</taxon>
    </lineage>
</organism>
<dbReference type="Pfam" id="PF05534">
    <property type="entry name" value="HicB"/>
    <property type="match status" value="1"/>
</dbReference>
<reference evidence="1 2" key="1">
    <citation type="submission" date="2024-09" db="EMBL/GenBank/DDBJ databases">
        <authorList>
            <person name="D'Angelo T."/>
        </authorList>
    </citation>
    <scope>NUCLEOTIDE SEQUENCE [LARGE SCALE GENOMIC DNA]</scope>
    <source>
        <strain evidence="1">SAG AM-320-E07</strain>
    </source>
</reference>
<dbReference type="InterPro" id="IPR010985">
    <property type="entry name" value="Ribbon_hlx_hlx"/>
</dbReference>
<protein>
    <submittedName>
        <fullName evidence="1">Type II toxin-antitoxin system HicB family antitoxin</fullName>
    </submittedName>
</protein>
<sequence>MDYKGYIAKVEFDDEAGIFHGEVLNLRDVITFQGTTVAKLRKAFHESVDDYLDFCGQRNELPEKPYSGRFVVRIDPSLHKTIATKAKLADKSLNAWLQEVLRRTVRRRRTPNN</sequence>
<proteinExistence type="predicted"/>
<evidence type="ECO:0000313" key="2">
    <source>
        <dbReference type="Proteomes" id="UP001593833"/>
    </source>
</evidence>
<comment type="caution">
    <text evidence="1">The sequence shown here is derived from an EMBL/GenBank/DDBJ whole genome shotgun (WGS) entry which is preliminary data.</text>
</comment>
<name>A0ABV6YN20_UNCEI</name>
<dbReference type="SUPFAM" id="SSF47598">
    <property type="entry name" value="Ribbon-helix-helix"/>
    <property type="match status" value="1"/>
</dbReference>
<keyword evidence="2" id="KW-1185">Reference proteome</keyword>
<dbReference type="InterPro" id="IPR035069">
    <property type="entry name" value="TTHA1013/TTHA0281-like"/>
</dbReference>
<accession>A0ABV6YN20</accession>
<dbReference type="Proteomes" id="UP001593833">
    <property type="component" value="Unassembled WGS sequence"/>
</dbReference>
<dbReference type="InterPro" id="IPR013321">
    <property type="entry name" value="Arc_rbn_hlx_hlx"/>
</dbReference>
<dbReference type="Gene3D" id="1.10.1220.10">
    <property type="entry name" value="Met repressor-like"/>
    <property type="match status" value="1"/>
</dbReference>
<evidence type="ECO:0000313" key="1">
    <source>
        <dbReference type="EMBL" id="MFC1573541.1"/>
    </source>
</evidence>
<dbReference type="SUPFAM" id="SSF143100">
    <property type="entry name" value="TTHA1013/TTHA0281-like"/>
    <property type="match status" value="1"/>
</dbReference>
<dbReference type="EMBL" id="JBHPKH010000207">
    <property type="protein sequence ID" value="MFC1573541.1"/>
    <property type="molecule type" value="Genomic_DNA"/>
</dbReference>